<feature type="non-terminal residue" evidence="1">
    <location>
        <position position="62"/>
    </location>
</feature>
<evidence type="ECO:0000313" key="2">
    <source>
        <dbReference type="Proteomes" id="UP000789525"/>
    </source>
</evidence>
<accession>A0ACA9QGB2</accession>
<comment type="caution">
    <text evidence="1">The sequence shown here is derived from an EMBL/GenBank/DDBJ whole genome shotgun (WGS) entry which is preliminary data.</text>
</comment>
<evidence type="ECO:0000313" key="1">
    <source>
        <dbReference type="EMBL" id="CAG8749751.1"/>
    </source>
</evidence>
<sequence length="62" mass="7105">SNNIEEETALANSNTTNIKNNRLVTKCKIHYYISKEIFDLIDSNTKMDLEEKGKGSQEENAR</sequence>
<protein>
    <submittedName>
        <fullName evidence="1">17374_t:CDS:1</fullName>
    </submittedName>
</protein>
<organism evidence="1 2">
    <name type="scientific">Acaulospora colombiana</name>
    <dbReference type="NCBI Taxonomy" id="27376"/>
    <lineage>
        <taxon>Eukaryota</taxon>
        <taxon>Fungi</taxon>
        <taxon>Fungi incertae sedis</taxon>
        <taxon>Mucoromycota</taxon>
        <taxon>Glomeromycotina</taxon>
        <taxon>Glomeromycetes</taxon>
        <taxon>Diversisporales</taxon>
        <taxon>Acaulosporaceae</taxon>
        <taxon>Acaulospora</taxon>
    </lineage>
</organism>
<dbReference type="EMBL" id="CAJVPT010052497">
    <property type="protein sequence ID" value="CAG8749751.1"/>
    <property type="molecule type" value="Genomic_DNA"/>
</dbReference>
<proteinExistence type="predicted"/>
<name>A0ACA9QGB2_9GLOM</name>
<feature type="non-terminal residue" evidence="1">
    <location>
        <position position="1"/>
    </location>
</feature>
<keyword evidence="2" id="KW-1185">Reference proteome</keyword>
<gene>
    <name evidence="1" type="ORF">ACOLOM_LOCUS12640</name>
</gene>
<dbReference type="Proteomes" id="UP000789525">
    <property type="component" value="Unassembled WGS sequence"/>
</dbReference>
<reference evidence="1" key="1">
    <citation type="submission" date="2021-06" db="EMBL/GenBank/DDBJ databases">
        <authorList>
            <person name="Kallberg Y."/>
            <person name="Tangrot J."/>
            <person name="Rosling A."/>
        </authorList>
    </citation>
    <scope>NUCLEOTIDE SEQUENCE</scope>
    <source>
        <strain evidence="1">CL356</strain>
    </source>
</reference>